<reference evidence="1" key="1">
    <citation type="submission" date="2022-07" db="EMBL/GenBank/DDBJ databases">
        <authorList>
            <person name="Macas J."/>
            <person name="Novak P."/>
            <person name="Neumann P."/>
        </authorList>
    </citation>
    <scope>NUCLEOTIDE SEQUENCE</scope>
</reference>
<name>A0AAV0GBE2_9ASTE</name>
<gene>
    <name evidence="1" type="ORF">CEPIT_LOCUS41843</name>
</gene>
<keyword evidence="2" id="KW-1185">Reference proteome</keyword>
<comment type="caution">
    <text evidence="1">The sequence shown here is derived from an EMBL/GenBank/DDBJ whole genome shotgun (WGS) entry which is preliminary data.</text>
</comment>
<dbReference type="Proteomes" id="UP001152523">
    <property type="component" value="Unassembled WGS sequence"/>
</dbReference>
<organism evidence="1 2">
    <name type="scientific">Cuscuta epithymum</name>
    <dbReference type="NCBI Taxonomy" id="186058"/>
    <lineage>
        <taxon>Eukaryota</taxon>
        <taxon>Viridiplantae</taxon>
        <taxon>Streptophyta</taxon>
        <taxon>Embryophyta</taxon>
        <taxon>Tracheophyta</taxon>
        <taxon>Spermatophyta</taxon>
        <taxon>Magnoliopsida</taxon>
        <taxon>eudicotyledons</taxon>
        <taxon>Gunneridae</taxon>
        <taxon>Pentapetalae</taxon>
        <taxon>asterids</taxon>
        <taxon>lamiids</taxon>
        <taxon>Solanales</taxon>
        <taxon>Convolvulaceae</taxon>
        <taxon>Cuscuteae</taxon>
        <taxon>Cuscuta</taxon>
        <taxon>Cuscuta subgen. Cuscuta</taxon>
    </lineage>
</organism>
<accession>A0AAV0GBE2</accession>
<sequence length="151" mass="17216">MRTIFLQGDRPEYIATGSHGVDLTGMPENFTGHILKRRQQPIKIWLITKGLFLVIMTVCLPVVESDPKSLECHEIWRERDEIAKDMILMGLFDMLFDVYCTLYGDSQRSLGLSWIGNIVPMTTVFKSIPSGSHSSLQFDFTVFKEINSTLL</sequence>
<proteinExistence type="predicted"/>
<evidence type="ECO:0000313" key="2">
    <source>
        <dbReference type="Proteomes" id="UP001152523"/>
    </source>
</evidence>
<dbReference type="EMBL" id="CAMAPF010001073">
    <property type="protein sequence ID" value="CAH9144958.1"/>
    <property type="molecule type" value="Genomic_DNA"/>
</dbReference>
<protein>
    <submittedName>
        <fullName evidence="1">Uncharacterized protein</fullName>
    </submittedName>
</protein>
<dbReference type="AlphaFoldDB" id="A0AAV0GBE2"/>
<evidence type="ECO:0000313" key="1">
    <source>
        <dbReference type="EMBL" id="CAH9144958.1"/>
    </source>
</evidence>